<protein>
    <submittedName>
        <fullName evidence="5">TransglutaminaseTgpA domain-containing protein</fullName>
    </submittedName>
</protein>
<dbReference type="PANTHER" id="PTHR42736:SF1">
    <property type="entry name" value="PROTEIN-GLUTAMINE GAMMA-GLUTAMYLTRANSFERASE"/>
    <property type="match status" value="1"/>
</dbReference>
<feature type="compositionally biased region" description="Basic and acidic residues" evidence="1">
    <location>
        <begin position="560"/>
        <end position="570"/>
    </location>
</feature>
<evidence type="ECO:0000256" key="2">
    <source>
        <dbReference type="SAM" id="Phobius"/>
    </source>
</evidence>
<reference evidence="6" key="1">
    <citation type="journal article" date="2019" name="Int. J. Syst. Evol. Microbiol.">
        <title>The Global Catalogue of Microorganisms (GCM) 10K type strain sequencing project: providing services to taxonomists for standard genome sequencing and annotation.</title>
        <authorList>
            <consortium name="The Broad Institute Genomics Platform"/>
            <consortium name="The Broad Institute Genome Sequencing Center for Infectious Disease"/>
            <person name="Wu L."/>
            <person name="Ma J."/>
        </authorList>
    </citation>
    <scope>NUCLEOTIDE SEQUENCE [LARGE SCALE GENOMIC DNA]</scope>
    <source>
        <strain evidence="6">CGMCC 1.15277</strain>
    </source>
</reference>
<feature type="transmembrane region" description="Helical" evidence="2">
    <location>
        <begin position="132"/>
        <end position="154"/>
    </location>
</feature>
<gene>
    <name evidence="5" type="ORF">ACFP57_12955</name>
</gene>
<keyword evidence="2" id="KW-0812">Transmembrane</keyword>
<sequence>MSAGAGVFETTTGRSRWVWLAVDAIALVGFGALLGLVWLPTFGAGWLWVTVLGGTLLGWTIGVLAHRRGLGVGRTAAVTALVWFALGGMLAMPSTTTAGVFPTGRTLHGLASAPVTAWKSVLQFDPPIGETGNLLCIPLALAIAQGLLACAVSLRSRRPQLAWLPPAAALGFAAWLGTGVGLHPVGVAIGFAVLALVWTTLRLGTLRGLLVRQGGRHSLLSPLMALLVLGLAGAGTWWLAPALEPDRQPATLRDAVSQPLDLRHEPSPLQAFRANLADDRRDTTLFTIAGDLPAGAIIRLATLDEWDGLAYQVTNSGDGGAQTGQFRRVGASVEAPDQGAPVDLTITVDQLAGIWLPTVGNTTSVGFLGSRSLDLRESLFHNRATGTALTTAALQPGDAYRFTGRVVARPSDEKIQAAAPGTAALPAPRQVPDTVGDVARVMRGTATGGDAALKIEKALREGYFSHGLPDQTPSAPGHSAARIQTLLQRNQLDPPSMIGDDEQYAVAMALLALDSGVPSRVVYGYRSPGTSGGAVTGAQVGAWTECQLADLGWVAFDPTPPRDRTLDKIPPDNPPAPNKRVDAPPPRAEPPQAPPLDNTLPAEDAKAPRKGIQVPWATLGRWTLTLGIPVVFVLAPLVAVLLAKRRRRRRRLGADLAANRVAGAWAEVVDTARDLGARPSPAATRSEQAEQLVLDHPELARDTDPIGLAKAVDHGVFRPEPVSAEEAGEVWHGAGGLISTWRQQLPAWRWLRSRFSTRSLRRYR</sequence>
<keyword evidence="6" id="KW-1185">Reference proteome</keyword>
<dbReference type="RefSeq" id="WP_343886902.1">
    <property type="nucleotide sequence ID" value="NZ_BAAAKI010000025.1"/>
</dbReference>
<feature type="transmembrane region" description="Helical" evidence="2">
    <location>
        <begin position="188"/>
        <end position="210"/>
    </location>
</feature>
<organism evidence="5 6">
    <name type="scientific">Luteococcus sanguinis</name>
    <dbReference type="NCBI Taxonomy" id="174038"/>
    <lineage>
        <taxon>Bacteria</taxon>
        <taxon>Bacillati</taxon>
        <taxon>Actinomycetota</taxon>
        <taxon>Actinomycetes</taxon>
        <taxon>Propionibacteriales</taxon>
        <taxon>Propionibacteriaceae</taxon>
        <taxon>Luteococcus</taxon>
    </lineage>
</organism>
<keyword evidence="2" id="KW-0472">Membrane</keyword>
<feature type="transmembrane region" description="Helical" evidence="2">
    <location>
        <begin position="622"/>
        <end position="643"/>
    </location>
</feature>
<keyword evidence="2" id="KW-1133">Transmembrane helix</keyword>
<evidence type="ECO:0000256" key="1">
    <source>
        <dbReference type="SAM" id="MobiDB-lite"/>
    </source>
</evidence>
<dbReference type="Proteomes" id="UP001596266">
    <property type="component" value="Unassembled WGS sequence"/>
</dbReference>
<feature type="region of interest" description="Disordered" evidence="1">
    <location>
        <begin position="557"/>
        <end position="607"/>
    </location>
</feature>
<dbReference type="InterPro" id="IPR038765">
    <property type="entry name" value="Papain-like_cys_pep_sf"/>
</dbReference>
<evidence type="ECO:0000313" key="6">
    <source>
        <dbReference type="Proteomes" id="UP001596266"/>
    </source>
</evidence>
<feature type="compositionally biased region" description="Pro residues" evidence="1">
    <location>
        <begin position="571"/>
        <end position="594"/>
    </location>
</feature>
<evidence type="ECO:0000259" key="3">
    <source>
        <dbReference type="Pfam" id="PF01841"/>
    </source>
</evidence>
<dbReference type="PANTHER" id="PTHR42736">
    <property type="entry name" value="PROTEIN-GLUTAMINE GAMMA-GLUTAMYLTRANSFERASE"/>
    <property type="match status" value="1"/>
</dbReference>
<accession>A0ABW1X5Z7</accession>
<proteinExistence type="predicted"/>
<dbReference type="InterPro" id="IPR002931">
    <property type="entry name" value="Transglutaminase-like"/>
</dbReference>
<feature type="transmembrane region" description="Helical" evidence="2">
    <location>
        <begin position="17"/>
        <end position="39"/>
    </location>
</feature>
<dbReference type="InterPro" id="IPR021878">
    <property type="entry name" value="TgpA_N"/>
</dbReference>
<comment type="caution">
    <text evidence="5">The sequence shown here is derived from an EMBL/GenBank/DDBJ whole genome shotgun (WGS) entry which is preliminary data.</text>
</comment>
<evidence type="ECO:0000313" key="5">
    <source>
        <dbReference type="EMBL" id="MFC6397884.1"/>
    </source>
</evidence>
<feature type="transmembrane region" description="Helical" evidence="2">
    <location>
        <begin position="45"/>
        <end position="65"/>
    </location>
</feature>
<evidence type="ECO:0000259" key="4">
    <source>
        <dbReference type="Pfam" id="PF11992"/>
    </source>
</evidence>
<feature type="transmembrane region" description="Helical" evidence="2">
    <location>
        <begin position="72"/>
        <end position="92"/>
    </location>
</feature>
<dbReference type="SUPFAM" id="SSF54001">
    <property type="entry name" value="Cysteine proteinases"/>
    <property type="match status" value="1"/>
</dbReference>
<feature type="transmembrane region" description="Helical" evidence="2">
    <location>
        <begin position="222"/>
        <end position="240"/>
    </location>
</feature>
<dbReference type="InterPro" id="IPR052901">
    <property type="entry name" value="Bact_TGase-like"/>
</dbReference>
<dbReference type="Pfam" id="PF01841">
    <property type="entry name" value="Transglut_core"/>
    <property type="match status" value="1"/>
</dbReference>
<feature type="domain" description="Protein-glutamine gamma-glutamyltransferase TgpA N-terminal" evidence="4">
    <location>
        <begin position="32"/>
        <end position="405"/>
    </location>
</feature>
<name>A0ABW1X5Z7_9ACTN</name>
<dbReference type="Gene3D" id="3.10.620.30">
    <property type="match status" value="1"/>
</dbReference>
<feature type="domain" description="Transglutaminase-like" evidence="3">
    <location>
        <begin position="440"/>
        <end position="558"/>
    </location>
</feature>
<feature type="transmembrane region" description="Helical" evidence="2">
    <location>
        <begin position="161"/>
        <end position="182"/>
    </location>
</feature>
<dbReference type="Pfam" id="PF11992">
    <property type="entry name" value="TgpA_N"/>
    <property type="match status" value="1"/>
</dbReference>
<dbReference type="EMBL" id="JBHSUA010000024">
    <property type="protein sequence ID" value="MFC6397884.1"/>
    <property type="molecule type" value="Genomic_DNA"/>
</dbReference>